<dbReference type="InterPro" id="IPR001567">
    <property type="entry name" value="Pept_M3A_M3B_dom"/>
</dbReference>
<comment type="similarity">
    <text evidence="6">Belongs to the peptidase M3B family.</text>
</comment>
<comment type="cofactor">
    <cofactor evidence="6">
        <name>Zn(2+)</name>
        <dbReference type="ChEBI" id="CHEBI:29105"/>
    </cofactor>
    <text evidence="6">Binds 1 zinc ion.</text>
</comment>
<dbReference type="Gene3D" id="1.10.287.830">
    <property type="entry name" value="putative peptidase helix hairpin domain like"/>
    <property type="match status" value="1"/>
</dbReference>
<dbReference type="Pfam" id="PF08439">
    <property type="entry name" value="Peptidase_M3_N"/>
    <property type="match status" value="1"/>
</dbReference>
<evidence type="ECO:0000313" key="10">
    <source>
        <dbReference type="Proteomes" id="UP000825134"/>
    </source>
</evidence>
<keyword evidence="3 6" id="KW-0378">Hydrolase</keyword>
<proteinExistence type="inferred from homology"/>
<evidence type="ECO:0000256" key="2">
    <source>
        <dbReference type="ARBA" id="ARBA00022723"/>
    </source>
</evidence>
<dbReference type="InterPro" id="IPR004438">
    <property type="entry name" value="Peptidase_M3B"/>
</dbReference>
<evidence type="ECO:0000259" key="7">
    <source>
        <dbReference type="Pfam" id="PF01432"/>
    </source>
</evidence>
<evidence type="ECO:0000256" key="4">
    <source>
        <dbReference type="ARBA" id="ARBA00022833"/>
    </source>
</evidence>
<dbReference type="Pfam" id="PF01432">
    <property type="entry name" value="Peptidase_M3"/>
    <property type="match status" value="1"/>
</dbReference>
<dbReference type="Gene3D" id="1.20.140.70">
    <property type="entry name" value="Oligopeptidase f, N-terminal domain"/>
    <property type="match status" value="1"/>
</dbReference>
<evidence type="ECO:0000313" key="9">
    <source>
        <dbReference type="EMBL" id="QYC74110.1"/>
    </source>
</evidence>
<protein>
    <recommendedName>
        <fullName evidence="6">Oligopeptidase F</fullName>
        <ecNumber evidence="6">3.4.24.-</ecNumber>
    </recommendedName>
</protein>
<comment type="function">
    <text evidence="6">Has oligopeptidase activity and degrades a variety of small bioactive peptides.</text>
</comment>
<dbReference type="CDD" id="cd09608">
    <property type="entry name" value="M3B_PepF"/>
    <property type="match status" value="1"/>
</dbReference>
<dbReference type="InterPro" id="IPR045090">
    <property type="entry name" value="Pept_M3A_M3B"/>
</dbReference>
<feature type="domain" description="Peptidase M3A/M3B catalytic" evidence="7">
    <location>
        <begin position="212"/>
        <end position="595"/>
    </location>
</feature>
<reference evidence="9" key="1">
    <citation type="journal article" date="2021" name="Front. Microbiol.">
        <title>Generation of Tetracycline and Rifamycin Resistant Chlamydia Suis Recombinants.</title>
        <authorList>
            <person name="Marti H."/>
            <person name="Bommana S."/>
            <person name="Read T.D."/>
            <person name="Pesch T."/>
            <person name="Prahauser B."/>
            <person name="Dean D."/>
            <person name="Borel N."/>
        </authorList>
    </citation>
    <scope>NUCLEOTIDE SEQUENCE</scope>
    <source>
        <strain evidence="9">208.1</strain>
    </source>
</reference>
<organism evidence="9 10">
    <name type="scientific">Chlamydia suis</name>
    <dbReference type="NCBI Taxonomy" id="83559"/>
    <lineage>
        <taxon>Bacteria</taxon>
        <taxon>Pseudomonadati</taxon>
        <taxon>Chlamydiota</taxon>
        <taxon>Chlamydiia</taxon>
        <taxon>Chlamydiales</taxon>
        <taxon>Chlamydiaceae</taxon>
        <taxon>Chlamydia/Chlamydophila group</taxon>
        <taxon>Chlamydia</taxon>
    </lineage>
</organism>
<keyword evidence="4 6" id="KW-0862">Zinc</keyword>
<keyword evidence="1 6" id="KW-0645">Protease</keyword>
<dbReference type="InterPro" id="IPR013647">
    <property type="entry name" value="OligopepF_N_dom"/>
</dbReference>
<dbReference type="RefSeq" id="WP_219664279.1">
    <property type="nucleotide sequence ID" value="NZ_CP063064.1"/>
</dbReference>
<dbReference type="SUPFAM" id="SSF55486">
    <property type="entry name" value="Metalloproteases ('zincins'), catalytic domain"/>
    <property type="match status" value="1"/>
</dbReference>
<dbReference type="EC" id="3.4.24.-" evidence="6"/>
<dbReference type="GO" id="GO:0004222">
    <property type="term" value="F:metalloendopeptidase activity"/>
    <property type="evidence" value="ECO:0007669"/>
    <property type="project" value="UniProtKB-UniRule"/>
</dbReference>
<keyword evidence="5 6" id="KW-0482">Metalloprotease</keyword>
<dbReference type="GO" id="GO:0006508">
    <property type="term" value="P:proteolysis"/>
    <property type="evidence" value="ECO:0007669"/>
    <property type="project" value="UniProtKB-KW"/>
</dbReference>
<gene>
    <name evidence="9" type="primary">pepF</name>
    <name evidence="9" type="ORF">INQ84_03205</name>
</gene>
<dbReference type="PANTHER" id="PTHR11804:SF84">
    <property type="entry name" value="SACCHAROLYSIN"/>
    <property type="match status" value="1"/>
</dbReference>
<name>A0AAQ0J630_9CHLA</name>
<evidence type="ECO:0000256" key="5">
    <source>
        <dbReference type="ARBA" id="ARBA00023049"/>
    </source>
</evidence>
<evidence type="ECO:0000256" key="1">
    <source>
        <dbReference type="ARBA" id="ARBA00022670"/>
    </source>
</evidence>
<dbReference type="NCBIfam" id="TIGR00181">
    <property type="entry name" value="pepF"/>
    <property type="match status" value="1"/>
</dbReference>
<keyword evidence="2 6" id="KW-0479">Metal-binding</keyword>
<dbReference type="PANTHER" id="PTHR11804">
    <property type="entry name" value="PROTEASE M3 THIMET OLIGOPEPTIDASE-RELATED"/>
    <property type="match status" value="1"/>
</dbReference>
<dbReference type="InterPro" id="IPR042088">
    <property type="entry name" value="OligoPept_F_C"/>
</dbReference>
<dbReference type="GO" id="GO:0046872">
    <property type="term" value="F:metal ion binding"/>
    <property type="evidence" value="ECO:0007669"/>
    <property type="project" value="UniProtKB-UniRule"/>
</dbReference>
<dbReference type="Gene3D" id="1.10.1370.20">
    <property type="entry name" value="Oligoendopeptidase f, C-terminal domain"/>
    <property type="match status" value="1"/>
</dbReference>
<accession>A0AAQ0J630</accession>
<dbReference type="AlphaFoldDB" id="A0AAQ0J630"/>
<sequence>MTPATLSQTAPRSRKDVPSSDCWDVQSLYADREAWKKDLEKAGAAEAPFWPHLNEKHFHIEQPSSLCKLLTTVFSIERTLDKLYVYAHLTHDEDIANQEATADLKSITYLLTAFAEEISWIQPALIALPQNISDALLASPELQPYRFYLQKLFRLAPHTGTSREEKLLASSSPALEVAYKTFSSLTDSEIPFGEAIDSEGKSYPLSHALASLYMQSADRELRKSTYHKQCQRYHGYRLSLANLLNGKIQAHLFQAKARNYDSCLEAALFQNNISASVVTTLIDTVKQHTHLITKYFQLKQQALGLPDFHFYDVYAPLVASEAARHYSYEEAVSLICDSLTPLGTDYVETLRQGLTSDGWVDKYENINKRSGAYSSGCYDSKPYILLNYTGTLYDISVVAHEGGHSMHSFLSHKHQQYHEAQYPIFLAEIASTLNETLLMEFLLKNAPSKEEKIAILSRSLDSIFATLFRQTLFAAFELEAHSAAEQGEPLTEEFFSKSYGRLQNIFYGDCVAFDELSSIEWARIPHFYYNFYVYQYATGIIASLCFSEKILSKEDGAQKAYLTFLQSGGSDFPIEILKKSGLDMTSSSPMLKAFSYIEQKLDELANLL</sequence>
<dbReference type="GO" id="GO:0006518">
    <property type="term" value="P:peptide metabolic process"/>
    <property type="evidence" value="ECO:0007669"/>
    <property type="project" value="TreeGrafter"/>
</dbReference>
<dbReference type="EMBL" id="CP063185">
    <property type="protein sequence ID" value="QYC74110.1"/>
    <property type="molecule type" value="Genomic_DNA"/>
</dbReference>
<evidence type="ECO:0000256" key="3">
    <source>
        <dbReference type="ARBA" id="ARBA00022801"/>
    </source>
</evidence>
<evidence type="ECO:0000259" key="8">
    <source>
        <dbReference type="Pfam" id="PF08439"/>
    </source>
</evidence>
<dbReference type="Proteomes" id="UP000825134">
    <property type="component" value="Chromosome"/>
</dbReference>
<feature type="domain" description="Oligopeptidase F N-terminal" evidence="8">
    <location>
        <begin position="125"/>
        <end position="192"/>
    </location>
</feature>
<evidence type="ECO:0000256" key="6">
    <source>
        <dbReference type="RuleBase" id="RU368091"/>
    </source>
</evidence>